<evidence type="ECO:0000256" key="1">
    <source>
        <dbReference type="ARBA" id="ARBA00023242"/>
    </source>
</evidence>
<feature type="domain" description="Zn(2)-C6 fungal-type" evidence="3">
    <location>
        <begin position="144"/>
        <end position="174"/>
    </location>
</feature>
<dbReference type="InterPro" id="IPR036864">
    <property type="entry name" value="Zn2-C6_fun-type_DNA-bd_sf"/>
</dbReference>
<dbReference type="InterPro" id="IPR001138">
    <property type="entry name" value="Zn2Cys6_DnaBD"/>
</dbReference>
<name>A0A6P8AN87_PYRGI</name>
<sequence>MLCPGTKPSSPFTFFSLLPKNPVLDTHWVHFGDLKSDQGCTLTLHHPPTNPFNLHSGLGVLPISFNNPKGHTHKGGLLGETHGLCRMSGSGRFRALRPLDESTALQANEADAVREGSASSVSLSPILASSSSAPVRTQNRTLSACLRCRRSKAKCTGTRPRCRRCSDNDVSCEYDADPDITPSLTVKRRNIELLKENQELRQVIGFMATRPWQETEEVFQRLREGMDPLEVYAAVIAGRTDSSGGLVTSTLQPPSQHRPPGESGWDGGGGLQHLPPPQGEVRGLAVQQQQQSTEGRTSRGTRRPSERLDIASLLS</sequence>
<dbReference type="PANTHER" id="PTHR47256">
    <property type="entry name" value="ZN(II)2CYS6 TRANSCRIPTION FACTOR (EUROFUNG)-RELATED"/>
    <property type="match status" value="1"/>
</dbReference>
<dbReference type="GO" id="GO:0000981">
    <property type="term" value="F:DNA-binding transcription factor activity, RNA polymerase II-specific"/>
    <property type="evidence" value="ECO:0007669"/>
    <property type="project" value="InterPro"/>
</dbReference>
<accession>A0A6P8AN87</accession>
<proteinExistence type="predicted"/>
<dbReference type="PROSITE" id="PS00463">
    <property type="entry name" value="ZN2_CY6_FUNGAL_1"/>
    <property type="match status" value="1"/>
</dbReference>
<gene>
    <name evidence="5" type="ORF">PgNI_11559</name>
</gene>
<dbReference type="KEGG" id="pgri:PgNI_11559"/>
<feature type="compositionally biased region" description="Polar residues" evidence="2">
    <location>
        <begin position="242"/>
        <end position="255"/>
    </location>
</feature>
<dbReference type="AlphaFoldDB" id="A0A6P8AN87"/>
<dbReference type="PROSITE" id="PS50048">
    <property type="entry name" value="ZN2_CY6_FUNGAL_2"/>
    <property type="match status" value="1"/>
</dbReference>
<evidence type="ECO:0000313" key="5">
    <source>
        <dbReference type="RefSeq" id="XP_030976352.1"/>
    </source>
</evidence>
<protein>
    <recommendedName>
        <fullName evidence="3">Zn(2)-C6 fungal-type domain-containing protein</fullName>
    </recommendedName>
</protein>
<reference evidence="4 5" key="1">
    <citation type="journal article" date="2019" name="Mol. Biol. Evol.">
        <title>Blast fungal genomes show frequent chromosomal changes, gene gains and losses, and effector gene turnover.</title>
        <authorList>
            <person name="Gomez Luciano L.B."/>
            <person name="Jason Tsai I."/>
            <person name="Chuma I."/>
            <person name="Tosa Y."/>
            <person name="Chen Y.H."/>
            <person name="Li J.Y."/>
            <person name="Li M.Y."/>
            <person name="Jade Lu M.Y."/>
            <person name="Nakayashiki H."/>
            <person name="Li W.H."/>
        </authorList>
    </citation>
    <scope>NUCLEOTIDE SEQUENCE [LARGE SCALE GENOMIC DNA]</scope>
    <source>
        <strain evidence="4 5">NI907</strain>
    </source>
</reference>
<organism evidence="4 5">
    <name type="scientific">Pyricularia grisea</name>
    <name type="common">Crabgrass-specific blast fungus</name>
    <name type="synonym">Magnaporthe grisea</name>
    <dbReference type="NCBI Taxonomy" id="148305"/>
    <lineage>
        <taxon>Eukaryota</taxon>
        <taxon>Fungi</taxon>
        <taxon>Dikarya</taxon>
        <taxon>Ascomycota</taxon>
        <taxon>Pezizomycotina</taxon>
        <taxon>Sordariomycetes</taxon>
        <taxon>Sordariomycetidae</taxon>
        <taxon>Magnaporthales</taxon>
        <taxon>Pyriculariaceae</taxon>
        <taxon>Pyricularia</taxon>
    </lineage>
</organism>
<keyword evidence="4" id="KW-1185">Reference proteome</keyword>
<keyword evidence="1" id="KW-0539">Nucleus</keyword>
<dbReference type="CDD" id="cd00067">
    <property type="entry name" value="GAL4"/>
    <property type="match status" value="1"/>
</dbReference>
<dbReference type="SUPFAM" id="SSF57701">
    <property type="entry name" value="Zn2/Cys6 DNA-binding domain"/>
    <property type="match status" value="1"/>
</dbReference>
<dbReference type="GO" id="GO:0008270">
    <property type="term" value="F:zinc ion binding"/>
    <property type="evidence" value="ECO:0007669"/>
    <property type="project" value="InterPro"/>
</dbReference>
<evidence type="ECO:0000256" key="2">
    <source>
        <dbReference type="SAM" id="MobiDB-lite"/>
    </source>
</evidence>
<dbReference type="Proteomes" id="UP000515153">
    <property type="component" value="Chromosome V"/>
</dbReference>
<reference evidence="5" key="3">
    <citation type="submission" date="2025-08" db="UniProtKB">
        <authorList>
            <consortium name="RefSeq"/>
        </authorList>
    </citation>
    <scope>IDENTIFICATION</scope>
    <source>
        <strain evidence="5">NI907</strain>
    </source>
</reference>
<feature type="region of interest" description="Disordered" evidence="2">
    <location>
        <begin position="242"/>
        <end position="315"/>
    </location>
</feature>
<dbReference type="Gene3D" id="4.10.240.10">
    <property type="entry name" value="Zn(2)-C6 fungal-type DNA-binding domain"/>
    <property type="match status" value="1"/>
</dbReference>
<dbReference type="Pfam" id="PF00172">
    <property type="entry name" value="Zn_clus"/>
    <property type="match status" value="1"/>
</dbReference>
<dbReference type="GeneID" id="41966430"/>
<dbReference type="InterPro" id="IPR053187">
    <property type="entry name" value="Notoamide_regulator"/>
</dbReference>
<reference evidence="5" key="2">
    <citation type="submission" date="2019-10" db="EMBL/GenBank/DDBJ databases">
        <authorList>
            <consortium name="NCBI Genome Project"/>
        </authorList>
    </citation>
    <scope>NUCLEOTIDE SEQUENCE</scope>
    <source>
        <strain evidence="5">NI907</strain>
    </source>
</reference>
<dbReference type="RefSeq" id="XP_030976352.1">
    <property type="nucleotide sequence ID" value="XM_031131525.1"/>
</dbReference>
<evidence type="ECO:0000313" key="4">
    <source>
        <dbReference type="Proteomes" id="UP000515153"/>
    </source>
</evidence>
<evidence type="ECO:0000259" key="3">
    <source>
        <dbReference type="PROSITE" id="PS50048"/>
    </source>
</evidence>
<dbReference type="PANTHER" id="PTHR47256:SF1">
    <property type="entry name" value="ZN(II)2CYS6 TRANSCRIPTION FACTOR (EUROFUNG)"/>
    <property type="match status" value="1"/>
</dbReference>
<dbReference type="SMART" id="SM00066">
    <property type="entry name" value="GAL4"/>
    <property type="match status" value="1"/>
</dbReference>